<proteinExistence type="predicted"/>
<dbReference type="AlphaFoldDB" id="A0A183IJX6"/>
<organism evidence="3">
    <name type="scientific">Soboliphyme baturini</name>
    <dbReference type="NCBI Taxonomy" id="241478"/>
    <lineage>
        <taxon>Eukaryota</taxon>
        <taxon>Metazoa</taxon>
        <taxon>Ecdysozoa</taxon>
        <taxon>Nematoda</taxon>
        <taxon>Enoplea</taxon>
        <taxon>Dorylaimia</taxon>
        <taxon>Dioctophymatida</taxon>
        <taxon>Dioctophymatoidea</taxon>
        <taxon>Soboliphymatidae</taxon>
        <taxon>Soboliphyme</taxon>
    </lineage>
</organism>
<gene>
    <name evidence="1" type="ORF">SBAD_LOCUS3922</name>
</gene>
<accession>A0A183IJX6</accession>
<reference evidence="3" key="1">
    <citation type="submission" date="2016-06" db="UniProtKB">
        <authorList>
            <consortium name="WormBaseParasite"/>
        </authorList>
    </citation>
    <scope>IDENTIFICATION</scope>
</reference>
<reference evidence="1 2" key="2">
    <citation type="submission" date="2018-11" db="EMBL/GenBank/DDBJ databases">
        <authorList>
            <consortium name="Pathogen Informatics"/>
        </authorList>
    </citation>
    <scope>NUCLEOTIDE SEQUENCE [LARGE SCALE GENOMIC DNA]</scope>
</reference>
<evidence type="ECO:0000313" key="3">
    <source>
        <dbReference type="WBParaSite" id="SBAD_0000409801-mRNA-1"/>
    </source>
</evidence>
<dbReference type="WBParaSite" id="SBAD_0000409801-mRNA-1">
    <property type="protein sequence ID" value="SBAD_0000409801-mRNA-1"/>
    <property type="gene ID" value="SBAD_0000409801"/>
</dbReference>
<keyword evidence="2" id="KW-1185">Reference proteome</keyword>
<dbReference type="EMBL" id="UZAM01008023">
    <property type="protein sequence ID" value="VDP02797.1"/>
    <property type="molecule type" value="Genomic_DNA"/>
</dbReference>
<name>A0A183IJX6_9BILA</name>
<protein>
    <submittedName>
        <fullName evidence="3">Riboflavin kinase</fullName>
    </submittedName>
</protein>
<evidence type="ECO:0000313" key="1">
    <source>
        <dbReference type="EMBL" id="VDP02797.1"/>
    </source>
</evidence>
<sequence>MQRVIEVVVGRRARGIVPRGFAWQVPNCAPISSGERLPFLTWYLCLCSKATTTLGAKYKTWHSVECRLSNVATHTISGEIVEQVEKFKYLGIVLTSDGKLEEEIDRRIGAASGISV</sequence>
<dbReference type="Proteomes" id="UP000270296">
    <property type="component" value="Unassembled WGS sequence"/>
</dbReference>
<evidence type="ECO:0000313" key="2">
    <source>
        <dbReference type="Proteomes" id="UP000270296"/>
    </source>
</evidence>
<dbReference type="OrthoDB" id="425681at2759"/>